<accession>A0A6A4RFY7</accession>
<dbReference type="Pfam" id="PF03009">
    <property type="entry name" value="GDPD"/>
    <property type="match status" value="1"/>
</dbReference>
<dbReference type="AlphaFoldDB" id="A0A6A4RFY7"/>
<dbReference type="SUPFAM" id="SSF51695">
    <property type="entry name" value="PLC-like phosphodiesterases"/>
    <property type="match status" value="1"/>
</dbReference>
<dbReference type="RefSeq" id="WP_158976326.1">
    <property type="nucleotide sequence ID" value="NZ_WSFO01000001.1"/>
</dbReference>
<reference evidence="2 3" key="1">
    <citation type="submission" date="2019-12" db="EMBL/GenBank/DDBJ databases">
        <authorList>
            <person name="Zhang Y.-J."/>
        </authorList>
    </citation>
    <scope>NUCLEOTIDE SEQUENCE [LARGE SCALE GENOMIC DNA]</scope>
    <source>
        <strain evidence="2 3">H18S-6</strain>
    </source>
</reference>
<gene>
    <name evidence="2" type="ORF">GP644_00870</name>
</gene>
<dbReference type="PROSITE" id="PS51704">
    <property type="entry name" value="GP_PDE"/>
    <property type="match status" value="1"/>
</dbReference>
<dbReference type="Proteomes" id="UP000441586">
    <property type="component" value="Unassembled WGS sequence"/>
</dbReference>
<dbReference type="PANTHER" id="PTHR46211:SF14">
    <property type="entry name" value="GLYCEROPHOSPHODIESTER PHOSPHODIESTERASE"/>
    <property type="match status" value="1"/>
</dbReference>
<evidence type="ECO:0000259" key="1">
    <source>
        <dbReference type="PROSITE" id="PS51704"/>
    </source>
</evidence>
<evidence type="ECO:0000313" key="2">
    <source>
        <dbReference type="EMBL" id="KAE9632363.1"/>
    </source>
</evidence>
<name>A0A6A4RFY7_9RHOB</name>
<dbReference type="PROSITE" id="PS50007">
    <property type="entry name" value="PIPLC_X_DOMAIN"/>
    <property type="match status" value="1"/>
</dbReference>
<feature type="domain" description="GP-PDE" evidence="1">
    <location>
        <begin position="5"/>
        <end position="290"/>
    </location>
</feature>
<proteinExistence type="predicted"/>
<dbReference type="GO" id="GO:0008081">
    <property type="term" value="F:phosphoric diester hydrolase activity"/>
    <property type="evidence" value="ECO:0007669"/>
    <property type="project" value="InterPro"/>
</dbReference>
<dbReference type="PANTHER" id="PTHR46211">
    <property type="entry name" value="GLYCEROPHOSPHORYL DIESTER PHOSPHODIESTERASE"/>
    <property type="match status" value="1"/>
</dbReference>
<dbReference type="InterPro" id="IPR030395">
    <property type="entry name" value="GP_PDE_dom"/>
</dbReference>
<evidence type="ECO:0000313" key="3">
    <source>
        <dbReference type="Proteomes" id="UP000441586"/>
    </source>
</evidence>
<comment type="caution">
    <text evidence="2">The sequence shown here is derived from an EMBL/GenBank/DDBJ whole genome shotgun (WGS) entry which is preliminary data.</text>
</comment>
<dbReference type="EMBL" id="WSFO01000001">
    <property type="protein sequence ID" value="KAE9632363.1"/>
    <property type="molecule type" value="Genomic_DNA"/>
</dbReference>
<sequence>MTAMPKVFGHRGAPVALPENTLEGFQYAIDTGADGLELDLLLTRDGIPVVTHNPRLSGDTTRNSAGEWLQDEGPAISALTLEELRQFDVGGIRPGSDCARKTPHQAVLPNCRIPTLTEFLLLMKDNSREIELLVELKHSPTASDQISPDAFVQIVADELQRHGMVEQSYLHAFNWQILSAAARNYPQLRRSHLSLNRSTHADGTLFPGSPWLDGLDPEFAALPELLSQSGAAIWSPHFRDLDRECLVQAQEQGLKVMTWTINDMDLLRAELQSGVDGIITDDPKLALALRDEVTSAQGHTHTLEDQLQ</sequence>
<dbReference type="GO" id="GO:0006629">
    <property type="term" value="P:lipid metabolic process"/>
    <property type="evidence" value="ECO:0007669"/>
    <property type="project" value="InterPro"/>
</dbReference>
<organism evidence="2 3">
    <name type="scientific">Parasedimentitalea maritima</name>
    <dbReference type="NCBI Taxonomy" id="2578117"/>
    <lineage>
        <taxon>Bacteria</taxon>
        <taxon>Pseudomonadati</taxon>
        <taxon>Pseudomonadota</taxon>
        <taxon>Alphaproteobacteria</taxon>
        <taxon>Rhodobacterales</taxon>
        <taxon>Paracoccaceae</taxon>
        <taxon>Parasedimentitalea</taxon>
    </lineage>
</organism>
<dbReference type="InterPro" id="IPR017946">
    <property type="entry name" value="PLC-like_Pdiesterase_TIM-brl"/>
</dbReference>
<protein>
    <submittedName>
        <fullName evidence="2">Glycerophosphodiester phosphodiesterase</fullName>
    </submittedName>
</protein>
<dbReference type="Gene3D" id="3.20.20.190">
    <property type="entry name" value="Phosphatidylinositol (PI) phosphodiesterase"/>
    <property type="match status" value="1"/>
</dbReference>